<evidence type="ECO:0000313" key="4">
    <source>
        <dbReference type="Proteomes" id="UP001501787"/>
    </source>
</evidence>
<comment type="caution">
    <text evidence="3">The sequence shown here is derived from an EMBL/GenBank/DDBJ whole genome shotgun (WGS) entry which is preliminary data.</text>
</comment>
<gene>
    <name evidence="3" type="ORF">GCM10009129_21520</name>
</gene>
<evidence type="ECO:0000256" key="2">
    <source>
        <dbReference type="SAM" id="MobiDB-lite"/>
    </source>
</evidence>
<protein>
    <submittedName>
        <fullName evidence="3">Uncharacterized protein</fullName>
    </submittedName>
</protein>
<organism evidence="3 4">
    <name type="scientific">Psychrobacter aestuarii</name>
    <dbReference type="NCBI Taxonomy" id="556327"/>
    <lineage>
        <taxon>Bacteria</taxon>
        <taxon>Pseudomonadati</taxon>
        <taxon>Pseudomonadota</taxon>
        <taxon>Gammaproteobacteria</taxon>
        <taxon>Moraxellales</taxon>
        <taxon>Moraxellaceae</taxon>
        <taxon>Psychrobacter</taxon>
    </lineage>
</organism>
<keyword evidence="4" id="KW-1185">Reference proteome</keyword>
<name>A0ABN0W2E1_9GAMM</name>
<dbReference type="Proteomes" id="UP001501787">
    <property type="component" value="Unassembled WGS sequence"/>
</dbReference>
<accession>A0ABN0W2E1</accession>
<feature type="compositionally biased region" description="Polar residues" evidence="2">
    <location>
        <begin position="103"/>
        <end position="112"/>
    </location>
</feature>
<keyword evidence="1" id="KW-0175">Coiled coil</keyword>
<feature type="region of interest" description="Disordered" evidence="2">
    <location>
        <begin position="36"/>
        <end position="66"/>
    </location>
</feature>
<evidence type="ECO:0000256" key="1">
    <source>
        <dbReference type="SAM" id="Coils"/>
    </source>
</evidence>
<feature type="compositionally biased region" description="Polar residues" evidence="2">
    <location>
        <begin position="141"/>
        <end position="163"/>
    </location>
</feature>
<feature type="region of interest" description="Disordered" evidence="2">
    <location>
        <begin position="98"/>
        <end position="168"/>
    </location>
</feature>
<sequence length="323" mass="35183">MMFTHSTSMPDHTATTRRKKRLLYTAMLSGVLSLSACQQQTEPAPTPESDTSAEDTAAKPMTPSESAAARIEAFQPRYVMQKQALQRRLQAEYESLQAADATGTPSPTSNQEASDTAPNATADNTSAADASSTEAPAADAQTDSTSAQAIAQTADTNAAVSSDSDAETIDAEDINTSVEAGERDLAVLQKVTLEPRAPEQLAETDIIEQYQDAMKALYAPADTPLTAAQMNTLLNIASLVPSLFEHTEIADRLVLKSPALARLVVQHQVWQQIEAQQAIDMQNMKKAQQAEFETLMEKFNSTIKDYDEQIEKYEQTLKSYQQE</sequence>
<reference evidence="3 4" key="1">
    <citation type="journal article" date="2019" name="Int. J. Syst. Evol. Microbiol.">
        <title>The Global Catalogue of Microorganisms (GCM) 10K type strain sequencing project: providing services to taxonomists for standard genome sequencing and annotation.</title>
        <authorList>
            <consortium name="The Broad Institute Genomics Platform"/>
            <consortium name="The Broad Institute Genome Sequencing Center for Infectious Disease"/>
            <person name="Wu L."/>
            <person name="Ma J."/>
        </authorList>
    </citation>
    <scope>NUCLEOTIDE SEQUENCE [LARGE SCALE GENOMIC DNA]</scope>
    <source>
        <strain evidence="3 4">JCM 16343</strain>
    </source>
</reference>
<feature type="compositionally biased region" description="Low complexity" evidence="2">
    <location>
        <begin position="113"/>
        <end position="140"/>
    </location>
</feature>
<feature type="coiled-coil region" evidence="1">
    <location>
        <begin position="296"/>
        <end position="323"/>
    </location>
</feature>
<evidence type="ECO:0000313" key="3">
    <source>
        <dbReference type="EMBL" id="GAA0323392.1"/>
    </source>
</evidence>
<dbReference type="EMBL" id="BAAAFR010000008">
    <property type="protein sequence ID" value="GAA0323392.1"/>
    <property type="molecule type" value="Genomic_DNA"/>
</dbReference>
<proteinExistence type="predicted"/>